<accession>A0A9D1KZ70</accession>
<keyword evidence="6" id="KW-1133">Transmembrane helix</keyword>
<keyword evidence="6" id="KW-0812">Transmembrane</keyword>
<dbReference type="InterPro" id="IPR036852">
    <property type="entry name" value="Peptidase_S8/S53_dom_sf"/>
</dbReference>
<comment type="caution">
    <text evidence="8">The sequence shown here is derived from an EMBL/GenBank/DDBJ whole genome shotgun (WGS) entry which is preliminary data.</text>
</comment>
<feature type="active site" description="Charge relay system" evidence="5">
    <location>
        <position position="489"/>
    </location>
</feature>
<evidence type="ECO:0000256" key="2">
    <source>
        <dbReference type="ARBA" id="ARBA00022670"/>
    </source>
</evidence>
<dbReference type="SUPFAM" id="SSF81901">
    <property type="entry name" value="HCP-like"/>
    <property type="match status" value="1"/>
</dbReference>
<keyword evidence="6" id="KW-0472">Membrane</keyword>
<evidence type="ECO:0000313" key="8">
    <source>
        <dbReference type="EMBL" id="HIU12460.1"/>
    </source>
</evidence>
<keyword evidence="2 5" id="KW-0645">Protease</keyword>
<dbReference type="PRINTS" id="PR00723">
    <property type="entry name" value="SUBTILISIN"/>
</dbReference>
<name>A0A9D1KZ70_9FIRM</name>
<evidence type="ECO:0000256" key="5">
    <source>
        <dbReference type="PROSITE-ProRule" id="PRU01240"/>
    </source>
</evidence>
<dbReference type="PANTHER" id="PTHR43806">
    <property type="entry name" value="PEPTIDASE S8"/>
    <property type="match status" value="1"/>
</dbReference>
<evidence type="ECO:0000259" key="7">
    <source>
        <dbReference type="Pfam" id="PF00082"/>
    </source>
</evidence>
<dbReference type="GO" id="GO:0004252">
    <property type="term" value="F:serine-type endopeptidase activity"/>
    <property type="evidence" value="ECO:0007669"/>
    <property type="project" value="UniProtKB-UniRule"/>
</dbReference>
<dbReference type="InterPro" id="IPR011990">
    <property type="entry name" value="TPR-like_helical_dom_sf"/>
</dbReference>
<dbReference type="PROSITE" id="PS51892">
    <property type="entry name" value="SUBTILASE"/>
    <property type="match status" value="1"/>
</dbReference>
<gene>
    <name evidence="8" type="ORF">IAD15_00065</name>
</gene>
<feature type="active site" description="Charge relay system" evidence="5">
    <location>
        <position position="302"/>
    </location>
</feature>
<evidence type="ECO:0000256" key="1">
    <source>
        <dbReference type="ARBA" id="ARBA00011073"/>
    </source>
</evidence>
<dbReference type="EMBL" id="DVMJ01000001">
    <property type="protein sequence ID" value="HIU12460.1"/>
    <property type="molecule type" value="Genomic_DNA"/>
</dbReference>
<keyword evidence="3 5" id="KW-0378">Hydrolase</keyword>
<dbReference type="GO" id="GO:0006508">
    <property type="term" value="P:proteolysis"/>
    <property type="evidence" value="ECO:0007669"/>
    <property type="project" value="UniProtKB-KW"/>
</dbReference>
<proteinExistence type="inferred from homology"/>
<feature type="domain" description="Peptidase S8/S53" evidence="7">
    <location>
        <begin position="294"/>
        <end position="534"/>
    </location>
</feature>
<dbReference type="PROSITE" id="PS00138">
    <property type="entry name" value="SUBTILASE_SER"/>
    <property type="match status" value="1"/>
</dbReference>
<evidence type="ECO:0000313" key="9">
    <source>
        <dbReference type="Proteomes" id="UP000824175"/>
    </source>
</evidence>
<dbReference type="SMART" id="SM00671">
    <property type="entry name" value="SEL1"/>
    <property type="match status" value="1"/>
</dbReference>
<comment type="similarity">
    <text evidence="1 5">Belongs to the peptidase S8 family.</text>
</comment>
<dbReference type="InterPro" id="IPR023828">
    <property type="entry name" value="Peptidase_S8_Ser-AS"/>
</dbReference>
<dbReference type="Pfam" id="PF00082">
    <property type="entry name" value="Peptidase_S8"/>
    <property type="match status" value="1"/>
</dbReference>
<dbReference type="AlphaFoldDB" id="A0A9D1KZ70"/>
<evidence type="ECO:0000256" key="3">
    <source>
        <dbReference type="ARBA" id="ARBA00022801"/>
    </source>
</evidence>
<dbReference type="InterPro" id="IPR000209">
    <property type="entry name" value="Peptidase_S8/S53_dom"/>
</dbReference>
<evidence type="ECO:0000256" key="6">
    <source>
        <dbReference type="SAM" id="Phobius"/>
    </source>
</evidence>
<reference evidence="8" key="1">
    <citation type="submission" date="2020-10" db="EMBL/GenBank/DDBJ databases">
        <authorList>
            <person name="Gilroy R."/>
        </authorList>
    </citation>
    <scope>NUCLEOTIDE SEQUENCE</scope>
    <source>
        <strain evidence="8">CHK195-11698</strain>
    </source>
</reference>
<dbReference type="Gene3D" id="3.40.50.200">
    <property type="entry name" value="Peptidase S8/S53 domain"/>
    <property type="match status" value="1"/>
</dbReference>
<dbReference type="InterPro" id="IPR015500">
    <property type="entry name" value="Peptidase_S8_subtilisin-rel"/>
</dbReference>
<dbReference type="Proteomes" id="UP000824175">
    <property type="component" value="Unassembled WGS sequence"/>
</dbReference>
<dbReference type="InterPro" id="IPR050131">
    <property type="entry name" value="Peptidase_S8_subtilisin-like"/>
</dbReference>
<dbReference type="SUPFAM" id="SSF52743">
    <property type="entry name" value="Subtilisin-like"/>
    <property type="match status" value="1"/>
</dbReference>
<feature type="active site" description="Charge relay system" evidence="5">
    <location>
        <position position="334"/>
    </location>
</feature>
<dbReference type="Gene3D" id="1.25.40.10">
    <property type="entry name" value="Tetratricopeptide repeat domain"/>
    <property type="match status" value="1"/>
</dbReference>
<protein>
    <submittedName>
        <fullName evidence="8">S8 family serine peptidase</fullName>
    </submittedName>
</protein>
<evidence type="ECO:0000256" key="4">
    <source>
        <dbReference type="ARBA" id="ARBA00022825"/>
    </source>
</evidence>
<dbReference type="PANTHER" id="PTHR43806:SF11">
    <property type="entry name" value="CEREVISIN-RELATED"/>
    <property type="match status" value="1"/>
</dbReference>
<feature type="transmembrane region" description="Helical" evidence="6">
    <location>
        <begin position="118"/>
        <end position="141"/>
    </location>
</feature>
<keyword evidence="4 5" id="KW-0720">Serine protease</keyword>
<sequence length="544" mass="59571">MYDPKKKLWISDCQEALLMEWAMAPEQQDNPRALFLRASDLLAQKDKVVDAVYEMEKSAKLGCPDAMVAMGQMYEYGCGVARHFRYALDWYEKAAKQGDTRAITYLSKLKKQRRRRQIVIFGSIMIGLGAILMVIMVTGWLGSEGHFKVTVADHTTLQDTTSFASYEEATAKLVERYDDEAVKSGQKPTNRLIVGYDGDELDLTAFPATHVITREGGIVIIQFDNEADAAACFDALSQLEAVRFVEWDEYDNMPSTYTMAYPSTYTGEDYLSWGIAPMQMDELAAYIQQENLNREVTVAVIDSGIEPPSEMQDRIQAGTDYVDGGDGLIDIGGHGTHVSGTILDATRGLDVTVFPVRVFDGITGCSTLTTCQAIEFAMTKQPDVINMSLGGIKNTYSSYEEELILQAVDQGIVVVVAAGNGDENGIPMDTATVTPAYIDACIVVGAIDDQGQIASFSNYGDSVDVVAPGVYVESYGINGEQYATMSGTSMATPHVSALASMLCMIYPEATPVQIEKYIKYYCQNLGDERSYGEGLPLGGMFVEN</sequence>
<reference evidence="8" key="2">
    <citation type="journal article" date="2021" name="PeerJ">
        <title>Extensive microbial diversity within the chicken gut microbiome revealed by metagenomics and culture.</title>
        <authorList>
            <person name="Gilroy R."/>
            <person name="Ravi A."/>
            <person name="Getino M."/>
            <person name="Pursley I."/>
            <person name="Horton D.L."/>
            <person name="Alikhan N.F."/>
            <person name="Baker D."/>
            <person name="Gharbi K."/>
            <person name="Hall N."/>
            <person name="Watson M."/>
            <person name="Adriaenssens E.M."/>
            <person name="Foster-Nyarko E."/>
            <person name="Jarju S."/>
            <person name="Secka A."/>
            <person name="Antonio M."/>
            <person name="Oren A."/>
            <person name="Chaudhuri R.R."/>
            <person name="La Ragione R."/>
            <person name="Hildebrand F."/>
            <person name="Pallen M.J."/>
        </authorList>
    </citation>
    <scope>NUCLEOTIDE SEQUENCE</scope>
    <source>
        <strain evidence="8">CHK195-11698</strain>
    </source>
</reference>
<dbReference type="InterPro" id="IPR006597">
    <property type="entry name" value="Sel1-like"/>
</dbReference>
<organism evidence="8 9">
    <name type="scientific">Candidatus Fimiplasma intestinipullorum</name>
    <dbReference type="NCBI Taxonomy" id="2840825"/>
    <lineage>
        <taxon>Bacteria</taxon>
        <taxon>Bacillati</taxon>
        <taxon>Bacillota</taxon>
        <taxon>Clostridia</taxon>
        <taxon>Eubacteriales</taxon>
        <taxon>Candidatus Fimiplasma</taxon>
    </lineage>
</organism>